<dbReference type="RefSeq" id="WP_250421396.1">
    <property type="nucleotide sequence ID" value="NZ_JAJKBJ010000001.1"/>
</dbReference>
<proteinExistence type="predicted"/>
<feature type="signal peptide" evidence="1">
    <location>
        <begin position="1"/>
        <end position="22"/>
    </location>
</feature>
<dbReference type="AlphaFoldDB" id="A0A9X2CXR1"/>
<dbReference type="PANTHER" id="PTHR31589:SF223">
    <property type="entry name" value="PROTEIN, PUTATIVE (DUF239)-RELATED"/>
    <property type="match status" value="1"/>
</dbReference>
<keyword evidence="4" id="KW-1185">Reference proteome</keyword>
<feature type="domain" description="Neprosin PEP catalytic" evidence="2">
    <location>
        <begin position="210"/>
        <end position="366"/>
    </location>
</feature>
<dbReference type="InterPro" id="IPR004314">
    <property type="entry name" value="Neprosin"/>
</dbReference>
<name>A0A9X2CXR1_9GAMM</name>
<feature type="chain" id="PRO_5040733531" evidence="1">
    <location>
        <begin position="23"/>
        <end position="417"/>
    </location>
</feature>
<dbReference type="EMBL" id="JAJKBJ010000001">
    <property type="protein sequence ID" value="MCL9682664.1"/>
    <property type="molecule type" value="Genomic_DNA"/>
</dbReference>
<evidence type="ECO:0000313" key="4">
    <source>
        <dbReference type="Proteomes" id="UP001139721"/>
    </source>
</evidence>
<evidence type="ECO:0000313" key="3">
    <source>
        <dbReference type="EMBL" id="MCL9682664.1"/>
    </source>
</evidence>
<accession>A0A9X2CXR1</accession>
<evidence type="ECO:0000259" key="2">
    <source>
        <dbReference type="Pfam" id="PF03080"/>
    </source>
</evidence>
<dbReference type="InterPro" id="IPR053168">
    <property type="entry name" value="Glutamic_endopeptidase"/>
</dbReference>
<dbReference type="Pfam" id="PF03080">
    <property type="entry name" value="Neprosin"/>
    <property type="match status" value="1"/>
</dbReference>
<keyword evidence="1" id="KW-0732">Signal</keyword>
<organism evidence="3 4">
    <name type="scientific">Legionella maioricensis</name>
    <dbReference type="NCBI Taxonomy" id="2896528"/>
    <lineage>
        <taxon>Bacteria</taxon>
        <taxon>Pseudomonadati</taxon>
        <taxon>Pseudomonadota</taxon>
        <taxon>Gammaproteobacteria</taxon>
        <taxon>Legionellales</taxon>
        <taxon>Legionellaceae</taxon>
        <taxon>Legionella</taxon>
    </lineage>
</organism>
<sequence>MKLCISFLFLIANCFISVTAHADNFSAPSGSPSITHSLELQNYVKTIANYQPETTALKKRLLKTIAYYKKIHILKTINKNHYTVDCIPFAEQPALIDNPVLTQNMLSAIKKATKDNLNALKKMGENFDFNSASQCPIGGVAILRPSKVMLTSRQANKKQAPAVGKPPHGGYSYQLGEDDSGNLISILTEANQAYFKGPQNQTVRSNNFSDHSLDQFWFTNNTYQQAIPTYSTEFGIIASAYFTDPASTSIFVFASVDNYGNNSCYNVECPNFVQFPNTPVLGSPTNTSLDYIFQVTHTTLSQYLNSPAYYLTLVTHNSSGPNAANSVSVLLGYYADSIYPSINDLPKYFSAGTEVYADSPHDGTEMYGNYMTPYVGYTGSLKIQPSSENNNFFPYYITNGPSPYGLIWHLGQAQTAG</sequence>
<reference evidence="3" key="1">
    <citation type="submission" date="2021-11" db="EMBL/GenBank/DDBJ databases">
        <title>Legionella maioricencis sp. nov., a new species isolated from hot water samples in Mallorca.</title>
        <authorList>
            <person name="Crespi S."/>
            <person name="Drasar V."/>
            <person name="Salva-Serra F."/>
            <person name="Jaen-Luchoro D."/>
            <person name="Pineiro-Iglesias B."/>
            <person name="Aliaga F."/>
            <person name="Fernandez-Juarez V."/>
            <person name="Coll G."/>
            <person name="Moore E.R.B."/>
            <person name="Bennasar-Figueras A."/>
        </authorList>
    </citation>
    <scope>NUCLEOTIDE SEQUENCE</scope>
    <source>
        <strain evidence="3">HCPI-6</strain>
    </source>
</reference>
<comment type="caution">
    <text evidence="3">The sequence shown here is derived from an EMBL/GenBank/DDBJ whole genome shotgun (WGS) entry which is preliminary data.</text>
</comment>
<evidence type="ECO:0000256" key="1">
    <source>
        <dbReference type="SAM" id="SignalP"/>
    </source>
</evidence>
<dbReference type="PANTHER" id="PTHR31589">
    <property type="entry name" value="PROTEIN, PUTATIVE (DUF239)-RELATED-RELATED"/>
    <property type="match status" value="1"/>
</dbReference>
<gene>
    <name evidence="3" type="ORF">LOX96_01005</name>
</gene>
<protein>
    <submittedName>
        <fullName evidence="3">Neprosin family prolyl endopeptidase</fullName>
    </submittedName>
</protein>
<dbReference type="Proteomes" id="UP001139721">
    <property type="component" value="Unassembled WGS sequence"/>
</dbReference>